<dbReference type="Pfam" id="PF07885">
    <property type="entry name" value="Ion_trans_2"/>
    <property type="match status" value="1"/>
</dbReference>
<dbReference type="InterPro" id="IPR013099">
    <property type="entry name" value="K_chnl_dom"/>
</dbReference>
<comment type="caution">
    <text evidence="4">The sequence shown here is derived from an EMBL/GenBank/DDBJ whole genome shotgun (WGS) entry which is preliminary data.</text>
</comment>
<dbReference type="InterPro" id="IPR036291">
    <property type="entry name" value="NAD(P)-bd_dom_sf"/>
</dbReference>
<dbReference type="PANTHER" id="PTHR43833">
    <property type="entry name" value="POTASSIUM CHANNEL PROTEIN 2-RELATED-RELATED"/>
    <property type="match status" value="1"/>
</dbReference>
<dbReference type="AlphaFoldDB" id="A0A512B9J6"/>
<gene>
    <name evidence="4" type="ORF">SAE01_11270</name>
</gene>
<sequence>MYIENYSFLDALYMTIITISTIGYNEVHHLSNAGRIFNILLIGSSLTTTAFAITMLTRYVVDGEINLYFKHRRMNTAINSLENHVILCGYGRNGKQAAATLCQHKVQFVVIEINVDRIEEDILHGKKLLYVKGNATEDETLIRAGIKRAKALITALPADADNVFIVLTARTANSKIQIISRASHASSAPKLRKAGADNVILPDKIGGMHMATLVTKPDVIEFIDYLSSADGESIHLEAVGYEVLPTDLKDKSLHEIMAWRKTGVNCLGVKSAEGKFVINPPEATAITVGMKVIILGTKEQIQAMKGNVEASRTITKTN</sequence>
<keyword evidence="2" id="KW-0472">Membrane</keyword>
<comment type="subcellular location">
    <subcellularLocation>
        <location evidence="1">Cell membrane</location>
        <topology evidence="1">Multi-pass membrane protein</topology>
    </subcellularLocation>
</comment>
<dbReference type="Pfam" id="PF02254">
    <property type="entry name" value="TrkA_N"/>
    <property type="match status" value="1"/>
</dbReference>
<proteinExistence type="predicted"/>
<dbReference type="Gene3D" id="3.30.70.1450">
    <property type="entry name" value="Regulator of K+ conductance, C-terminal domain"/>
    <property type="match status" value="1"/>
</dbReference>
<reference evidence="4 5" key="1">
    <citation type="submission" date="2019-07" db="EMBL/GenBank/DDBJ databases">
        <title>Whole genome shotgun sequence of Segetibacter aerophilus NBRC 106135.</title>
        <authorList>
            <person name="Hosoyama A."/>
            <person name="Uohara A."/>
            <person name="Ohji S."/>
            <person name="Ichikawa N."/>
        </authorList>
    </citation>
    <scope>NUCLEOTIDE SEQUENCE [LARGE SCALE GENOMIC DNA]</scope>
    <source>
        <strain evidence="4 5">NBRC 106135</strain>
    </source>
</reference>
<keyword evidence="2" id="KW-0812">Transmembrane</keyword>
<keyword evidence="5" id="KW-1185">Reference proteome</keyword>
<dbReference type="Gene3D" id="3.40.50.720">
    <property type="entry name" value="NAD(P)-binding Rossmann-like Domain"/>
    <property type="match status" value="1"/>
</dbReference>
<dbReference type="InterPro" id="IPR050721">
    <property type="entry name" value="Trk_Ktr_HKT_K-transport"/>
</dbReference>
<dbReference type="GO" id="GO:0005886">
    <property type="term" value="C:plasma membrane"/>
    <property type="evidence" value="ECO:0007669"/>
    <property type="project" value="UniProtKB-SubCell"/>
</dbReference>
<keyword evidence="2" id="KW-1133">Transmembrane helix</keyword>
<dbReference type="SUPFAM" id="SSF51735">
    <property type="entry name" value="NAD(P)-binding Rossmann-fold domains"/>
    <property type="match status" value="1"/>
</dbReference>
<dbReference type="InterPro" id="IPR003148">
    <property type="entry name" value="RCK_N"/>
</dbReference>
<feature type="transmembrane region" description="Helical" evidence="2">
    <location>
        <begin position="36"/>
        <end position="61"/>
    </location>
</feature>
<dbReference type="PROSITE" id="PS51201">
    <property type="entry name" value="RCK_N"/>
    <property type="match status" value="1"/>
</dbReference>
<dbReference type="Proteomes" id="UP000321513">
    <property type="component" value="Unassembled WGS sequence"/>
</dbReference>
<dbReference type="SUPFAM" id="SSF81324">
    <property type="entry name" value="Voltage-gated potassium channels"/>
    <property type="match status" value="1"/>
</dbReference>
<dbReference type="InterPro" id="IPR036721">
    <property type="entry name" value="RCK_C_sf"/>
</dbReference>
<evidence type="ECO:0000313" key="5">
    <source>
        <dbReference type="Proteomes" id="UP000321513"/>
    </source>
</evidence>
<name>A0A512B9J6_9BACT</name>
<dbReference type="EMBL" id="BJYT01000002">
    <property type="protein sequence ID" value="GEO08631.1"/>
    <property type="molecule type" value="Genomic_DNA"/>
</dbReference>
<feature type="transmembrane region" description="Helical" evidence="2">
    <location>
        <begin position="6"/>
        <end position="24"/>
    </location>
</feature>
<organism evidence="4 5">
    <name type="scientific">Segetibacter aerophilus</name>
    <dbReference type="NCBI Taxonomy" id="670293"/>
    <lineage>
        <taxon>Bacteria</taxon>
        <taxon>Pseudomonadati</taxon>
        <taxon>Bacteroidota</taxon>
        <taxon>Chitinophagia</taxon>
        <taxon>Chitinophagales</taxon>
        <taxon>Chitinophagaceae</taxon>
        <taxon>Segetibacter</taxon>
    </lineage>
</organism>
<dbReference type="SUPFAM" id="SSF116726">
    <property type="entry name" value="TrkA C-terminal domain-like"/>
    <property type="match status" value="1"/>
</dbReference>
<protein>
    <submittedName>
        <fullName evidence="4">Potassium transporter TrkA</fullName>
    </submittedName>
</protein>
<feature type="domain" description="RCK N-terminal" evidence="3">
    <location>
        <begin position="82"/>
        <end position="201"/>
    </location>
</feature>
<dbReference type="PANTHER" id="PTHR43833:SF9">
    <property type="entry name" value="POTASSIUM CHANNEL PROTEIN YUGO-RELATED"/>
    <property type="match status" value="1"/>
</dbReference>
<accession>A0A512B9J6</accession>
<evidence type="ECO:0000256" key="1">
    <source>
        <dbReference type="ARBA" id="ARBA00004651"/>
    </source>
</evidence>
<evidence type="ECO:0000313" key="4">
    <source>
        <dbReference type="EMBL" id="GEO08631.1"/>
    </source>
</evidence>
<evidence type="ECO:0000256" key="2">
    <source>
        <dbReference type="SAM" id="Phobius"/>
    </source>
</evidence>
<evidence type="ECO:0000259" key="3">
    <source>
        <dbReference type="PROSITE" id="PS51201"/>
    </source>
</evidence>
<dbReference type="GO" id="GO:0006813">
    <property type="term" value="P:potassium ion transport"/>
    <property type="evidence" value="ECO:0007669"/>
    <property type="project" value="InterPro"/>
</dbReference>
<dbReference type="Gene3D" id="1.10.287.70">
    <property type="match status" value="1"/>
</dbReference>